<evidence type="ECO:0000256" key="7">
    <source>
        <dbReference type="ARBA" id="ARBA00023136"/>
    </source>
</evidence>
<keyword evidence="8" id="KW-1015">Disulfide bond</keyword>
<dbReference type="InterPro" id="IPR003593">
    <property type="entry name" value="AAA+_ATPase"/>
</dbReference>
<dbReference type="EMBL" id="SWLE01000020">
    <property type="protein sequence ID" value="TNM86532.1"/>
    <property type="molecule type" value="Genomic_DNA"/>
</dbReference>
<dbReference type="SUPFAM" id="SSF53822">
    <property type="entry name" value="Periplasmic binding protein-like I"/>
    <property type="match status" value="1"/>
</dbReference>
<dbReference type="FunFam" id="3.40.50.2300:FF:000009">
    <property type="entry name" value="Glutamate receptor, metabotropic 4"/>
    <property type="match status" value="1"/>
</dbReference>
<dbReference type="InterPro" id="IPR027417">
    <property type="entry name" value="P-loop_NTPase"/>
</dbReference>
<dbReference type="Gene3D" id="3.40.50.300">
    <property type="entry name" value="P-loop containing nucleotide triphosphate hydrolases"/>
    <property type="match status" value="1"/>
</dbReference>
<dbReference type="PROSITE" id="PS00979">
    <property type="entry name" value="G_PROTEIN_RECEP_F3_1"/>
    <property type="match status" value="1"/>
</dbReference>
<comment type="similarity">
    <text evidence="2">Belongs to the G-protein coupled receptor 3 family.</text>
</comment>
<dbReference type="GO" id="GO:0006281">
    <property type="term" value="P:DNA repair"/>
    <property type="evidence" value="ECO:0007669"/>
    <property type="project" value="InterPro"/>
</dbReference>
<dbReference type="GO" id="GO:0003677">
    <property type="term" value="F:DNA binding"/>
    <property type="evidence" value="ECO:0007669"/>
    <property type="project" value="InterPro"/>
</dbReference>
<dbReference type="AlphaFoldDB" id="A0A4Z2B2E7"/>
<protein>
    <recommendedName>
        <fullName evidence="12">RecA family profile 1 domain-containing protein</fullName>
    </recommendedName>
</protein>
<dbReference type="Proteomes" id="UP000516260">
    <property type="component" value="Chromosome 7"/>
</dbReference>
<comment type="subcellular location">
    <subcellularLocation>
        <location evidence="1">Cell membrane</location>
        <topology evidence="1">Multi-pass membrane protein</topology>
    </subcellularLocation>
</comment>
<keyword evidence="4" id="KW-0812">Transmembrane</keyword>
<proteinExistence type="inferred from homology"/>
<evidence type="ECO:0000259" key="12">
    <source>
        <dbReference type="PROSITE" id="PS50162"/>
    </source>
</evidence>
<dbReference type="GO" id="GO:0140664">
    <property type="term" value="F:ATP-dependent DNA damage sensor activity"/>
    <property type="evidence" value="ECO:0007669"/>
    <property type="project" value="InterPro"/>
</dbReference>
<dbReference type="CDD" id="cd19492">
    <property type="entry name" value="Rad51C"/>
    <property type="match status" value="1"/>
</dbReference>
<dbReference type="PANTHER" id="PTHR24060">
    <property type="entry name" value="METABOTROPIC GLUTAMATE RECEPTOR"/>
    <property type="match status" value="1"/>
</dbReference>
<dbReference type="InterPro" id="IPR001828">
    <property type="entry name" value="ANF_lig-bd_rcpt"/>
</dbReference>
<evidence type="ECO:0000256" key="2">
    <source>
        <dbReference type="ARBA" id="ARBA00007242"/>
    </source>
</evidence>
<evidence type="ECO:0000256" key="10">
    <source>
        <dbReference type="ARBA" id="ARBA00023180"/>
    </source>
</evidence>
<keyword evidence="3" id="KW-1003">Cell membrane</keyword>
<dbReference type="InterPro" id="IPR050726">
    <property type="entry name" value="mGluR"/>
</dbReference>
<evidence type="ECO:0000256" key="1">
    <source>
        <dbReference type="ARBA" id="ARBA00004651"/>
    </source>
</evidence>
<reference evidence="13 14" key="1">
    <citation type="submission" date="2019-04" db="EMBL/GenBank/DDBJ databases">
        <title>The sequence and de novo assembly of Takifugu bimaculatus genome using PacBio and Hi-C technologies.</title>
        <authorList>
            <person name="Xu P."/>
            <person name="Liu B."/>
            <person name="Zhou Z."/>
        </authorList>
    </citation>
    <scope>NUCLEOTIDE SEQUENCE [LARGE SCALE GENOMIC DNA]</scope>
    <source>
        <strain evidence="13">TB-2018</strain>
        <tissue evidence="13">Muscle</tissue>
    </source>
</reference>
<keyword evidence="9" id="KW-0675">Receptor</keyword>
<dbReference type="PRINTS" id="PR01054">
    <property type="entry name" value="MTABOTROPC4R"/>
</dbReference>
<dbReference type="Pfam" id="PF01094">
    <property type="entry name" value="ANF_receptor"/>
    <property type="match status" value="1"/>
</dbReference>
<keyword evidence="14" id="KW-1185">Reference proteome</keyword>
<sequence length="783" mass="85327">MQRPVSSLSLNPGVKVKLVSAGFQFTTDLLHVKPQQLSKEAALNQQEALEVLQAVRRADEGAASSSSTALELLQKEEEELRSIVTFSSQLDAALGGGAPVGRVTEVCGVPGVGKTQLCLQLAVDAQVPRCFGGVGGQVVYIDTEGSFLVQRVADLAAAAVNHCSLLVEDQEQRVAMETFTVESILSNMFVVRCHDYIELLAELHLMPGFLSDHPRVRLLVIDSVASPFRPLFDELLQRTRLLSGFAQQLLSMATSHDIAVVITNQMTTRVQGAQSQLVPALGDSWGHAATIRLLLQWEGPQRLAIIVKSPCHRVSTVRYAITSEGFRDAEQWRIKGNHVSRLGSGGSKGINGGEVSSSHQHFHPHSIKIAGDITLGGLFPIHARGPHGLPCGELKKEKGIHRMEAMLYALDQINSDSELLPNITLGARILDTCSRDTYALEQSLTFVQALIQKDTSDIRCSNGDPPIIRKPERVVGVIGASASSVSIMVANILRLFEIPQVSYASTAPELSDNNRYDFFSRVVPPDSYQAQTMLDIVKALGWNYVSTLASEGNYGESGVEAFMQISREAGGVCIAQSVKIPREPTAGEFDKIVTRLMETSNARGVIIFANEDDIKRVLEAAQRANLTGHFLFVGSDSWGAKSSPITELEDVAEGAVTILPKRACIDGEERIGRDSHYEQEGKVQFVIDAVYAVAYALHSMHQDLCPGSAGVCSNMDPVEGRLFLQYIRAVNFNGSAGTSVLFNENGDAPGRYDIFQFQMTNHSNPGYHLIGQWTNNLRLNVRR</sequence>
<comment type="caution">
    <text evidence="13">The sequence shown here is derived from an EMBL/GenBank/DDBJ whole genome shotgun (WGS) entry which is preliminary data.</text>
</comment>
<dbReference type="InterPro" id="IPR028082">
    <property type="entry name" value="Peripla_BP_I"/>
</dbReference>
<keyword evidence="11" id="KW-0807">Transducer</keyword>
<dbReference type="InterPro" id="IPR020588">
    <property type="entry name" value="RecA_ATP-bd"/>
</dbReference>
<feature type="domain" description="RecA family profile 1" evidence="12">
    <location>
        <begin position="79"/>
        <end position="266"/>
    </location>
</feature>
<evidence type="ECO:0000256" key="4">
    <source>
        <dbReference type="ARBA" id="ARBA00022692"/>
    </source>
</evidence>
<dbReference type="GO" id="GO:0005886">
    <property type="term" value="C:plasma membrane"/>
    <property type="evidence" value="ECO:0007669"/>
    <property type="project" value="UniProtKB-SubCell"/>
</dbReference>
<keyword evidence="5" id="KW-1133">Transmembrane helix</keyword>
<keyword evidence="7" id="KW-0472">Membrane</keyword>
<dbReference type="GO" id="GO:0005524">
    <property type="term" value="F:ATP binding"/>
    <property type="evidence" value="ECO:0007669"/>
    <property type="project" value="InterPro"/>
</dbReference>
<dbReference type="InterPro" id="IPR017979">
    <property type="entry name" value="GPCR_3_CS"/>
</dbReference>
<accession>A0A4Z2B2E7</accession>
<evidence type="ECO:0000256" key="8">
    <source>
        <dbReference type="ARBA" id="ARBA00023157"/>
    </source>
</evidence>
<gene>
    <name evidence="13" type="ORF">fugu_006762</name>
</gene>
<dbReference type="GO" id="GO:0004930">
    <property type="term" value="F:G protein-coupled receptor activity"/>
    <property type="evidence" value="ECO:0007669"/>
    <property type="project" value="UniProtKB-KW"/>
</dbReference>
<evidence type="ECO:0000256" key="9">
    <source>
        <dbReference type="ARBA" id="ARBA00023170"/>
    </source>
</evidence>
<keyword evidence="6" id="KW-0297">G-protein coupled receptor</keyword>
<evidence type="ECO:0000313" key="14">
    <source>
        <dbReference type="Proteomes" id="UP000516260"/>
    </source>
</evidence>
<keyword evidence="10" id="KW-0325">Glycoprotein</keyword>
<dbReference type="PROSITE" id="PS50162">
    <property type="entry name" value="RECA_2"/>
    <property type="match status" value="1"/>
</dbReference>
<dbReference type="InterPro" id="IPR001786">
    <property type="entry name" value="GPCR_3_mGluR4"/>
</dbReference>
<dbReference type="InterPro" id="IPR000337">
    <property type="entry name" value="GPCR_3"/>
</dbReference>
<dbReference type="InterPro" id="IPR000162">
    <property type="entry name" value="GPCR_3_mtglu_rcpt"/>
</dbReference>
<dbReference type="SUPFAM" id="SSF52540">
    <property type="entry name" value="P-loop containing nucleoside triphosphate hydrolases"/>
    <property type="match status" value="1"/>
</dbReference>
<evidence type="ECO:0000313" key="13">
    <source>
        <dbReference type="EMBL" id="TNM86532.1"/>
    </source>
</evidence>
<evidence type="ECO:0000256" key="11">
    <source>
        <dbReference type="ARBA" id="ARBA00023224"/>
    </source>
</evidence>
<dbReference type="PRINTS" id="PR00593">
    <property type="entry name" value="MTABOTROPICR"/>
</dbReference>
<dbReference type="Gene3D" id="3.40.50.2300">
    <property type="match status" value="3"/>
</dbReference>
<dbReference type="FunFam" id="3.40.50.2300:FF:000196">
    <property type="entry name" value="Glutamate metabotropic receptor 7"/>
    <property type="match status" value="1"/>
</dbReference>
<dbReference type="Pfam" id="PF08423">
    <property type="entry name" value="Rad51"/>
    <property type="match status" value="1"/>
</dbReference>
<dbReference type="PRINTS" id="PR00248">
    <property type="entry name" value="GPCRMGR"/>
</dbReference>
<dbReference type="InterPro" id="IPR013632">
    <property type="entry name" value="Rad51_C"/>
</dbReference>
<organism evidence="13 14">
    <name type="scientific">Takifugu bimaculatus</name>
    <dbReference type="NCBI Taxonomy" id="433685"/>
    <lineage>
        <taxon>Eukaryota</taxon>
        <taxon>Metazoa</taxon>
        <taxon>Chordata</taxon>
        <taxon>Craniata</taxon>
        <taxon>Vertebrata</taxon>
        <taxon>Euteleostomi</taxon>
        <taxon>Actinopterygii</taxon>
        <taxon>Neopterygii</taxon>
        <taxon>Teleostei</taxon>
        <taxon>Neoteleostei</taxon>
        <taxon>Acanthomorphata</taxon>
        <taxon>Eupercaria</taxon>
        <taxon>Tetraodontiformes</taxon>
        <taxon>Tetradontoidea</taxon>
        <taxon>Tetraodontidae</taxon>
        <taxon>Takifugu</taxon>
    </lineage>
</organism>
<name>A0A4Z2B2E7_9TELE</name>
<dbReference type="SMART" id="SM00382">
    <property type="entry name" value="AAA"/>
    <property type="match status" value="1"/>
</dbReference>
<evidence type="ECO:0000256" key="3">
    <source>
        <dbReference type="ARBA" id="ARBA00022475"/>
    </source>
</evidence>
<evidence type="ECO:0000256" key="5">
    <source>
        <dbReference type="ARBA" id="ARBA00022989"/>
    </source>
</evidence>
<evidence type="ECO:0000256" key="6">
    <source>
        <dbReference type="ARBA" id="ARBA00023040"/>
    </source>
</evidence>